<dbReference type="EMBL" id="CP098755">
    <property type="protein sequence ID" value="USG65138.1"/>
    <property type="molecule type" value="Genomic_DNA"/>
</dbReference>
<evidence type="ECO:0000313" key="1">
    <source>
        <dbReference type="EMBL" id="USG65138.1"/>
    </source>
</evidence>
<evidence type="ECO:0000313" key="2">
    <source>
        <dbReference type="Proteomes" id="UP001056500"/>
    </source>
</evidence>
<reference evidence="1" key="1">
    <citation type="submission" date="2022-06" db="EMBL/GenBank/DDBJ databases">
        <title>Genome sequencing of Brevibacillus sp. BB3-R1.</title>
        <authorList>
            <person name="Heo J."/>
            <person name="Lee D."/>
            <person name="Won M."/>
            <person name="Han B.-H."/>
            <person name="Hong S.-B."/>
            <person name="Kwon S.-W."/>
        </authorList>
    </citation>
    <scope>NUCLEOTIDE SEQUENCE</scope>
    <source>
        <strain evidence="1">BB3-R1</strain>
    </source>
</reference>
<name>A0ABY4WG84_9BACL</name>
<protein>
    <submittedName>
        <fullName evidence="1">Uncharacterized protein</fullName>
    </submittedName>
</protein>
<dbReference type="Proteomes" id="UP001056500">
    <property type="component" value="Chromosome"/>
</dbReference>
<dbReference type="NCBIfam" id="NF046006">
    <property type="entry name" value="MAG6450_fam"/>
    <property type="match status" value="1"/>
</dbReference>
<dbReference type="RefSeq" id="WP_251872242.1">
    <property type="nucleotide sequence ID" value="NZ_CP098755.1"/>
</dbReference>
<sequence>MSKRRPKVRAVSNKIRDKRLSEKAVIAPEDTGSTDHMPPVLSFKDVCPNHFQLEEWQGTELKQLVDTLKKLGNSTWQDALKIKGLGIKILDPKTFSKDLPEYISPDVSIYECRVSQRARLFGYRIRNVFYVIWFDRNHEVYPMS</sequence>
<proteinExistence type="predicted"/>
<keyword evidence="2" id="KW-1185">Reference proteome</keyword>
<organism evidence="1 2">
    <name type="scientific">Brevibacillus ruminantium</name>
    <dbReference type="NCBI Taxonomy" id="2950604"/>
    <lineage>
        <taxon>Bacteria</taxon>
        <taxon>Bacillati</taxon>
        <taxon>Bacillota</taxon>
        <taxon>Bacilli</taxon>
        <taxon>Bacillales</taxon>
        <taxon>Paenibacillaceae</taxon>
        <taxon>Brevibacillus</taxon>
    </lineage>
</organism>
<gene>
    <name evidence="1" type="ORF">NDK47_23945</name>
</gene>
<accession>A0ABY4WG84</accession>